<dbReference type="EMBL" id="LRDB01000005">
    <property type="protein sequence ID" value="KYG81788.1"/>
    <property type="molecule type" value="Genomic_DNA"/>
</dbReference>
<keyword evidence="3" id="KW-1185">Reference proteome</keyword>
<evidence type="ECO:0000256" key="1">
    <source>
        <dbReference type="SAM" id="Phobius"/>
    </source>
</evidence>
<keyword evidence="1" id="KW-1133">Transmembrane helix</keyword>
<keyword evidence="1" id="KW-0812">Transmembrane</keyword>
<dbReference type="AlphaFoldDB" id="A0A150XSP4"/>
<comment type="caution">
    <text evidence="2">The sequence shown here is derived from an EMBL/GenBank/DDBJ whole genome shotgun (WGS) entry which is preliminary data.</text>
</comment>
<gene>
    <name evidence="2" type="ORF">AWN68_16285</name>
</gene>
<name>A0A150XSP4_9BACT</name>
<sequence>MLNNLGFYFTYKEEFANFASNLNDMLIYGFVLLLFVFAILAPKLLPNKKVSNHKKDWEV</sequence>
<reference evidence="2 3" key="1">
    <citation type="submission" date="2016-01" db="EMBL/GenBank/DDBJ databases">
        <title>Genome sequencing of Roseivirga echinicomitans KMM 6058.</title>
        <authorList>
            <person name="Selvaratnam C."/>
            <person name="Thevarajoo S."/>
            <person name="Goh K.M."/>
            <person name="Ee R."/>
            <person name="Chan K.-G."/>
            <person name="Chong C.S."/>
        </authorList>
    </citation>
    <scope>NUCLEOTIDE SEQUENCE [LARGE SCALE GENOMIC DNA]</scope>
    <source>
        <strain evidence="2 3">KMM 6058</strain>
    </source>
</reference>
<evidence type="ECO:0000313" key="3">
    <source>
        <dbReference type="Proteomes" id="UP000075615"/>
    </source>
</evidence>
<protein>
    <submittedName>
        <fullName evidence="2">Uncharacterized protein</fullName>
    </submittedName>
</protein>
<proteinExistence type="predicted"/>
<organism evidence="2 3">
    <name type="scientific">Roseivirga echinicomitans</name>
    <dbReference type="NCBI Taxonomy" id="296218"/>
    <lineage>
        <taxon>Bacteria</taxon>
        <taxon>Pseudomonadati</taxon>
        <taxon>Bacteroidota</taxon>
        <taxon>Cytophagia</taxon>
        <taxon>Cytophagales</taxon>
        <taxon>Roseivirgaceae</taxon>
        <taxon>Roseivirga</taxon>
    </lineage>
</organism>
<accession>A0A150XSP4</accession>
<evidence type="ECO:0000313" key="2">
    <source>
        <dbReference type="EMBL" id="KYG81788.1"/>
    </source>
</evidence>
<keyword evidence="1" id="KW-0472">Membrane</keyword>
<dbReference type="Proteomes" id="UP000075615">
    <property type="component" value="Unassembled WGS sequence"/>
</dbReference>
<feature type="transmembrane region" description="Helical" evidence="1">
    <location>
        <begin position="25"/>
        <end position="45"/>
    </location>
</feature>